<evidence type="ECO:0000259" key="8">
    <source>
        <dbReference type="PROSITE" id="PS50011"/>
    </source>
</evidence>
<feature type="region of interest" description="Disordered" evidence="7">
    <location>
        <begin position="297"/>
        <end position="342"/>
    </location>
</feature>
<keyword evidence="4" id="KW-0547">Nucleotide-binding</keyword>
<evidence type="ECO:0000256" key="5">
    <source>
        <dbReference type="ARBA" id="ARBA00022777"/>
    </source>
</evidence>
<evidence type="ECO:0000313" key="9">
    <source>
        <dbReference type="EMBL" id="NYD38481.1"/>
    </source>
</evidence>
<dbReference type="InterPro" id="IPR000719">
    <property type="entry name" value="Prot_kinase_dom"/>
</dbReference>
<feature type="region of interest" description="Disordered" evidence="7">
    <location>
        <begin position="1"/>
        <end position="28"/>
    </location>
</feature>
<proteinExistence type="predicted"/>
<reference evidence="9 10" key="1">
    <citation type="submission" date="2020-07" db="EMBL/GenBank/DDBJ databases">
        <title>Sequencing the genomes of 1000 actinobacteria strains.</title>
        <authorList>
            <person name="Klenk H.-P."/>
        </authorList>
    </citation>
    <scope>NUCLEOTIDE SEQUENCE [LARGE SCALE GENOMIC DNA]</scope>
    <source>
        <strain evidence="9 10">DSM 45772</strain>
    </source>
</reference>
<organism evidence="9 10">
    <name type="scientific">Actinomycetospora corticicola</name>
    <dbReference type="NCBI Taxonomy" id="663602"/>
    <lineage>
        <taxon>Bacteria</taxon>
        <taxon>Bacillati</taxon>
        <taxon>Actinomycetota</taxon>
        <taxon>Actinomycetes</taxon>
        <taxon>Pseudonocardiales</taxon>
        <taxon>Pseudonocardiaceae</taxon>
        <taxon>Actinomycetospora</taxon>
    </lineage>
</organism>
<keyword evidence="3" id="KW-0808">Transferase</keyword>
<dbReference type="SUPFAM" id="SSF56112">
    <property type="entry name" value="Protein kinase-like (PK-like)"/>
    <property type="match status" value="1"/>
</dbReference>
<keyword evidence="5" id="KW-0418">Kinase</keyword>
<dbReference type="Pfam" id="PF00069">
    <property type="entry name" value="Pkinase"/>
    <property type="match status" value="1"/>
</dbReference>
<dbReference type="GO" id="GO:0004674">
    <property type="term" value="F:protein serine/threonine kinase activity"/>
    <property type="evidence" value="ECO:0007669"/>
    <property type="project" value="UniProtKB-KW"/>
</dbReference>
<name>A0A7Y9J7X4_9PSEU</name>
<dbReference type="EMBL" id="JACCBN010000001">
    <property type="protein sequence ID" value="NYD38481.1"/>
    <property type="molecule type" value="Genomic_DNA"/>
</dbReference>
<dbReference type="SMART" id="SM00220">
    <property type="entry name" value="S_TKc"/>
    <property type="match status" value="1"/>
</dbReference>
<gene>
    <name evidence="9" type="ORF">BJ983_004583</name>
</gene>
<evidence type="ECO:0000256" key="6">
    <source>
        <dbReference type="ARBA" id="ARBA00022840"/>
    </source>
</evidence>
<dbReference type="Pfam" id="PF16919">
    <property type="entry name" value="PknG_rubred"/>
    <property type="match status" value="1"/>
</dbReference>
<dbReference type="EC" id="2.7.11.1" evidence="1"/>
<dbReference type="GO" id="GO:0005524">
    <property type="term" value="F:ATP binding"/>
    <property type="evidence" value="ECO:0007669"/>
    <property type="project" value="UniProtKB-KW"/>
</dbReference>
<dbReference type="AlphaFoldDB" id="A0A7Y9J7X4"/>
<dbReference type="Proteomes" id="UP000535890">
    <property type="component" value="Unassembled WGS sequence"/>
</dbReference>
<dbReference type="Gene3D" id="3.30.200.20">
    <property type="entry name" value="Phosphorylase Kinase, domain 1"/>
    <property type="match status" value="1"/>
</dbReference>
<evidence type="ECO:0000256" key="2">
    <source>
        <dbReference type="ARBA" id="ARBA00022527"/>
    </source>
</evidence>
<keyword evidence="10" id="KW-1185">Reference proteome</keyword>
<dbReference type="InterPro" id="IPR031634">
    <property type="entry name" value="PknG_rubred"/>
</dbReference>
<evidence type="ECO:0000256" key="1">
    <source>
        <dbReference type="ARBA" id="ARBA00012513"/>
    </source>
</evidence>
<dbReference type="PANTHER" id="PTHR43289:SF6">
    <property type="entry name" value="SERINE_THREONINE-PROTEIN KINASE NEKL-3"/>
    <property type="match status" value="1"/>
</dbReference>
<keyword evidence="6" id="KW-0067">ATP-binding</keyword>
<comment type="caution">
    <text evidence="9">The sequence shown here is derived from an EMBL/GenBank/DDBJ whole genome shotgun (WGS) entry which is preliminary data.</text>
</comment>
<sequence>MRSTRLRTPLPDAGSFPTDPAGLLPEARRTCPHCDAPVGRGRDGRPGRLTGTCPACRRSVDLRPDLVPGTVLADRYRVVDVLARGGDWLYLAHDPWTGDEVVVARGRGDATAATRLLGRPHPALVPLRDVVEHAGPRLVLDRLDGTPVRGPLTAGEAARVVVAIAPAVGHLHALGLLHADLKPSNVLRTPGGPVLVDLGSLRRADDRTSPVWGTDGFLAPEIVPGGAGPSVASEVFALGRSLDVLLGAPELPHLGPPRAPSALDDVIRRATSPDPAARHPDVAALADDLALALRRTGPWTTLPGQPGDHGVGLPDLGGRVHQDDSLPSPARSSQFETGVRPP</sequence>
<keyword evidence="2" id="KW-0723">Serine/threonine-protein kinase</keyword>
<protein>
    <recommendedName>
        <fullName evidence="1">non-specific serine/threonine protein kinase</fullName>
        <ecNumber evidence="1">2.7.11.1</ecNumber>
    </recommendedName>
</protein>
<dbReference type="RefSeq" id="WP_179795918.1">
    <property type="nucleotide sequence ID" value="NZ_BAABHP010000029.1"/>
</dbReference>
<evidence type="ECO:0000313" key="10">
    <source>
        <dbReference type="Proteomes" id="UP000535890"/>
    </source>
</evidence>
<evidence type="ECO:0000256" key="4">
    <source>
        <dbReference type="ARBA" id="ARBA00022741"/>
    </source>
</evidence>
<evidence type="ECO:0000256" key="3">
    <source>
        <dbReference type="ARBA" id="ARBA00022679"/>
    </source>
</evidence>
<dbReference type="Gene3D" id="1.10.510.10">
    <property type="entry name" value="Transferase(Phosphotransferase) domain 1"/>
    <property type="match status" value="1"/>
</dbReference>
<accession>A0A7Y9J7X4</accession>
<dbReference type="InterPro" id="IPR011009">
    <property type="entry name" value="Kinase-like_dom_sf"/>
</dbReference>
<dbReference type="PROSITE" id="PS50011">
    <property type="entry name" value="PROTEIN_KINASE_DOM"/>
    <property type="match status" value="1"/>
</dbReference>
<dbReference type="PANTHER" id="PTHR43289">
    <property type="entry name" value="MITOGEN-ACTIVATED PROTEIN KINASE KINASE KINASE 20-RELATED"/>
    <property type="match status" value="1"/>
</dbReference>
<evidence type="ECO:0000256" key="7">
    <source>
        <dbReference type="SAM" id="MobiDB-lite"/>
    </source>
</evidence>
<feature type="domain" description="Protein kinase" evidence="8">
    <location>
        <begin position="32"/>
        <end position="342"/>
    </location>
</feature>